<keyword evidence="3" id="KW-1185">Reference proteome</keyword>
<sequence length="143" mass="17039">MESEQLKFLKEQIDRRITRINSSRLYYRRVAFWTYLSITILAAMSTIVLGLNFEIIKDILRIIALVISGCITVISAYNTFFDNKGMWIAYNDALNEIYKLKFAIEFREKQDYEIDQITIEQFKLQYQNILDELNDVWTRSKSI</sequence>
<feature type="transmembrane region" description="Helical" evidence="1">
    <location>
        <begin position="59"/>
        <end position="80"/>
    </location>
</feature>
<accession>A0ABT2W1G2</accession>
<gene>
    <name evidence="2" type="ORF">NZ698_02275</name>
</gene>
<dbReference type="NCBIfam" id="NF033634">
    <property type="entry name" value="SLATT_1"/>
    <property type="match status" value="1"/>
</dbReference>
<feature type="transmembrane region" description="Helical" evidence="1">
    <location>
        <begin position="30"/>
        <end position="53"/>
    </location>
</feature>
<keyword evidence="1" id="KW-1133">Transmembrane helix</keyword>
<keyword evidence="1" id="KW-0472">Membrane</keyword>
<evidence type="ECO:0000256" key="1">
    <source>
        <dbReference type="SAM" id="Phobius"/>
    </source>
</evidence>
<dbReference type="EMBL" id="JAOTEM010000001">
    <property type="protein sequence ID" value="MCU7616011.1"/>
    <property type="molecule type" value="Genomic_DNA"/>
</dbReference>
<comment type="caution">
    <text evidence="2">The sequence shown here is derived from an EMBL/GenBank/DDBJ whole genome shotgun (WGS) entry which is preliminary data.</text>
</comment>
<reference evidence="3" key="1">
    <citation type="submission" date="2023-07" db="EMBL/GenBank/DDBJ databases">
        <title>Chryseobacterium sp. strain PBS4-4 Genome sequencing and assembly.</title>
        <authorList>
            <person name="Jung Y."/>
        </authorList>
    </citation>
    <scope>NUCLEOTIDE SEQUENCE [LARGE SCALE GENOMIC DNA]</scope>
    <source>
        <strain evidence="3">PBS4-4</strain>
    </source>
</reference>
<keyword evidence="1" id="KW-0812">Transmembrane</keyword>
<evidence type="ECO:0000313" key="2">
    <source>
        <dbReference type="EMBL" id="MCU7616011.1"/>
    </source>
</evidence>
<proteinExistence type="predicted"/>
<dbReference type="Proteomes" id="UP001208649">
    <property type="component" value="Unassembled WGS sequence"/>
</dbReference>
<organism evidence="2 3">
    <name type="scientific">Chryseobacterium edaphi</name>
    <dbReference type="NCBI Taxonomy" id="2976532"/>
    <lineage>
        <taxon>Bacteria</taxon>
        <taxon>Pseudomonadati</taxon>
        <taxon>Bacteroidota</taxon>
        <taxon>Flavobacteriia</taxon>
        <taxon>Flavobacteriales</taxon>
        <taxon>Weeksellaceae</taxon>
        <taxon>Chryseobacterium group</taxon>
        <taxon>Chryseobacterium</taxon>
    </lineage>
</organism>
<evidence type="ECO:0000313" key="3">
    <source>
        <dbReference type="Proteomes" id="UP001208649"/>
    </source>
</evidence>
<dbReference type="RefSeq" id="WP_263001450.1">
    <property type="nucleotide sequence ID" value="NZ_JAOTEM010000001.1"/>
</dbReference>
<name>A0ABT2W1G2_9FLAO</name>
<protein>
    <submittedName>
        <fullName evidence="2">SLATT domain-containing protein</fullName>
    </submittedName>
</protein>